<organism evidence="2 3">
    <name type="scientific">Euplotes crassus</name>
    <dbReference type="NCBI Taxonomy" id="5936"/>
    <lineage>
        <taxon>Eukaryota</taxon>
        <taxon>Sar</taxon>
        <taxon>Alveolata</taxon>
        <taxon>Ciliophora</taxon>
        <taxon>Intramacronucleata</taxon>
        <taxon>Spirotrichea</taxon>
        <taxon>Hypotrichia</taxon>
        <taxon>Euplotida</taxon>
        <taxon>Euplotidae</taxon>
        <taxon>Moneuplotes</taxon>
    </lineage>
</organism>
<dbReference type="EMBL" id="CAMPGE010026687">
    <property type="protein sequence ID" value="CAI2384359.1"/>
    <property type="molecule type" value="Genomic_DNA"/>
</dbReference>
<reference evidence="2" key="1">
    <citation type="submission" date="2023-07" db="EMBL/GenBank/DDBJ databases">
        <authorList>
            <consortium name="AG Swart"/>
            <person name="Singh M."/>
            <person name="Singh A."/>
            <person name="Seah K."/>
            <person name="Emmerich C."/>
        </authorList>
    </citation>
    <scope>NUCLEOTIDE SEQUENCE</scope>
    <source>
        <strain evidence="2">DP1</strain>
    </source>
</reference>
<dbReference type="Proteomes" id="UP001295684">
    <property type="component" value="Unassembled WGS sequence"/>
</dbReference>
<feature type="region of interest" description="Disordered" evidence="1">
    <location>
        <begin position="372"/>
        <end position="395"/>
    </location>
</feature>
<accession>A0AAD1Y4F7</accession>
<gene>
    <name evidence="2" type="ORF">ECRASSUSDP1_LOCUS25884</name>
</gene>
<keyword evidence="3" id="KW-1185">Reference proteome</keyword>
<comment type="caution">
    <text evidence="2">The sequence shown here is derived from an EMBL/GenBank/DDBJ whole genome shotgun (WGS) entry which is preliminary data.</text>
</comment>
<proteinExistence type="predicted"/>
<dbReference type="AlphaFoldDB" id="A0AAD1Y4F7"/>
<protein>
    <submittedName>
        <fullName evidence="2">Uncharacterized protein</fullName>
    </submittedName>
</protein>
<feature type="region of interest" description="Disordered" evidence="1">
    <location>
        <begin position="506"/>
        <end position="525"/>
    </location>
</feature>
<evidence type="ECO:0000256" key="1">
    <source>
        <dbReference type="SAM" id="MobiDB-lite"/>
    </source>
</evidence>
<name>A0AAD1Y4F7_EUPCR</name>
<feature type="region of interest" description="Disordered" evidence="1">
    <location>
        <begin position="568"/>
        <end position="588"/>
    </location>
</feature>
<feature type="compositionally biased region" description="Basic and acidic residues" evidence="1">
    <location>
        <begin position="372"/>
        <end position="394"/>
    </location>
</feature>
<evidence type="ECO:0000313" key="3">
    <source>
        <dbReference type="Proteomes" id="UP001295684"/>
    </source>
</evidence>
<evidence type="ECO:0000313" key="2">
    <source>
        <dbReference type="EMBL" id="CAI2384359.1"/>
    </source>
</evidence>
<sequence>MNKKKTHRRFFNYRDKIMAPSFEKNNPYSNSEDKENIHPYNFTFQRPGELEIDPDVNLNLSEVSDDSNKYKRKQKFNISKLPLTTKNLLRQSNNSKPKLRKKLRIKSMNTSIKASIGTSNMTTPHDALNPWDESHIYFSTRNTNKGELSKRESEAGENKNSVRTYMGDDNCFKKKNMSKNPISEVKLSESFNIEPEGYINLGRFQRKRNVSKNSEFSSLISLKNSRNIEYKPLAQKNRSIDSHQTGKVFCSTESTQGDVFKRKYLQRMKSLQRPHIMSTFQAKNEPNTLYAPGSKHFLSLNQRIVIEKDNKIFKNCKFSSNSKRKMLLCNQKWRNPMRMKDEARKEPILSFHNRRRNDKCISIPFKLQIKKSPERSEIEEKETPDSRPTEDSKPHKILSSITKLLPKTSNEQELNYWLRLYQILKTLISSEGSAVGFHHKLLKKMIEKYPIIFNEANDDYEIVEKAMRYANEKFLLEARFKLTKSKERGSSHQKFSLNTSLNSLNPHKPTSTFDSPIPSCTSNSTSKMSISLKHTLQSQRKEMFSKLNCIAGNPQNPKNVNNFKTLAEASRKKARSRPREINDNLGFS</sequence>